<dbReference type="Proteomes" id="UP001527882">
    <property type="component" value="Unassembled WGS sequence"/>
</dbReference>
<accession>A0ABT4QEL4</accession>
<gene>
    <name evidence="2" type="ORF">O9H85_23500</name>
</gene>
<sequence>MSLISRDIEWNATYLREQFSLCSDIVIRSFILGDETKLILVYLDGMTRLQSIEDNLLKPLIFICLFILSYGLSEWTGFKNRKIIAWLITFALLAYVFYITHNIRIANTLKTQFLFASFIPFVYVVIPLILWVISSVRKNRKTSLLN</sequence>
<keyword evidence="1" id="KW-0812">Transmembrane</keyword>
<protein>
    <submittedName>
        <fullName evidence="2">Spore germination protein</fullName>
    </submittedName>
</protein>
<reference evidence="2 3" key="1">
    <citation type="submission" date="2022-12" db="EMBL/GenBank/DDBJ databases">
        <title>Draft genome sequence of Paenibacillus sp. dW9.</title>
        <authorList>
            <person name="Choi E.-W."/>
            <person name="Kim D.-U."/>
        </authorList>
    </citation>
    <scope>NUCLEOTIDE SEQUENCE [LARGE SCALE GENOMIC DNA]</scope>
    <source>
        <strain evidence="3">dW9</strain>
    </source>
</reference>
<feature type="transmembrane region" description="Helical" evidence="1">
    <location>
        <begin position="84"/>
        <end position="101"/>
    </location>
</feature>
<evidence type="ECO:0000313" key="2">
    <source>
        <dbReference type="EMBL" id="MCZ8515321.1"/>
    </source>
</evidence>
<organism evidence="2 3">
    <name type="scientific">Paenibacillus gyeongsangnamensis</name>
    <dbReference type="NCBI Taxonomy" id="3388067"/>
    <lineage>
        <taxon>Bacteria</taxon>
        <taxon>Bacillati</taxon>
        <taxon>Bacillota</taxon>
        <taxon>Bacilli</taxon>
        <taxon>Bacillales</taxon>
        <taxon>Paenibacillaceae</taxon>
        <taxon>Paenibacillus</taxon>
    </lineage>
</organism>
<keyword evidence="1" id="KW-1133">Transmembrane helix</keyword>
<keyword evidence="3" id="KW-1185">Reference proteome</keyword>
<dbReference type="EMBL" id="JAQAGZ010000016">
    <property type="protein sequence ID" value="MCZ8515321.1"/>
    <property type="molecule type" value="Genomic_DNA"/>
</dbReference>
<name>A0ABT4QEL4_9BACL</name>
<feature type="transmembrane region" description="Helical" evidence="1">
    <location>
        <begin position="56"/>
        <end position="72"/>
    </location>
</feature>
<comment type="caution">
    <text evidence="2">The sequence shown here is derived from an EMBL/GenBank/DDBJ whole genome shotgun (WGS) entry which is preliminary data.</text>
</comment>
<keyword evidence="1" id="KW-0472">Membrane</keyword>
<feature type="transmembrane region" description="Helical" evidence="1">
    <location>
        <begin position="113"/>
        <end position="133"/>
    </location>
</feature>
<evidence type="ECO:0000256" key="1">
    <source>
        <dbReference type="SAM" id="Phobius"/>
    </source>
</evidence>
<proteinExistence type="predicted"/>
<evidence type="ECO:0000313" key="3">
    <source>
        <dbReference type="Proteomes" id="UP001527882"/>
    </source>
</evidence>